<dbReference type="InterPro" id="IPR008176">
    <property type="entry name" value="Defensin_plant"/>
</dbReference>
<proteinExistence type="predicted"/>
<evidence type="ECO:0000313" key="6">
    <source>
        <dbReference type="Proteomes" id="UP000636709"/>
    </source>
</evidence>
<sequence>MAAPVLFVLVLLFATETVTARVVSEERHCFSQSHAFKGLCFSSDNCAGVCKTEKFPSGECKMHGAMPKCFCKVVC</sequence>
<dbReference type="AlphaFoldDB" id="A0A835FCR2"/>
<dbReference type="SUPFAM" id="SSF57095">
    <property type="entry name" value="Scorpion toxin-like"/>
    <property type="match status" value="1"/>
</dbReference>
<name>A0A835FCR2_9POAL</name>
<dbReference type="Gene3D" id="3.30.30.10">
    <property type="entry name" value="Knottin, scorpion toxin-like"/>
    <property type="match status" value="1"/>
</dbReference>
<dbReference type="PRINTS" id="PR00288">
    <property type="entry name" value="PUROTHIONIN"/>
</dbReference>
<feature type="chain" id="PRO_5032816836" description="Knottins-like domain-containing protein" evidence="3">
    <location>
        <begin position="21"/>
        <end position="75"/>
    </location>
</feature>
<dbReference type="SMART" id="SM00505">
    <property type="entry name" value="Knot1"/>
    <property type="match status" value="1"/>
</dbReference>
<protein>
    <recommendedName>
        <fullName evidence="4">Knottins-like domain-containing protein</fullName>
    </recommendedName>
</protein>
<dbReference type="CDD" id="cd00107">
    <property type="entry name" value="Knot1"/>
    <property type="match status" value="1"/>
</dbReference>
<feature type="signal peptide" evidence="3">
    <location>
        <begin position="1"/>
        <end position="20"/>
    </location>
</feature>
<accession>A0A835FCR2</accession>
<evidence type="ECO:0000256" key="1">
    <source>
        <dbReference type="ARBA" id="ARBA00022729"/>
    </source>
</evidence>
<dbReference type="GO" id="GO:0006952">
    <property type="term" value="P:defense response"/>
    <property type="evidence" value="ECO:0007669"/>
    <property type="project" value="InterPro"/>
</dbReference>
<organism evidence="5 6">
    <name type="scientific">Digitaria exilis</name>
    <dbReference type="NCBI Taxonomy" id="1010633"/>
    <lineage>
        <taxon>Eukaryota</taxon>
        <taxon>Viridiplantae</taxon>
        <taxon>Streptophyta</taxon>
        <taxon>Embryophyta</taxon>
        <taxon>Tracheophyta</taxon>
        <taxon>Spermatophyta</taxon>
        <taxon>Magnoliopsida</taxon>
        <taxon>Liliopsida</taxon>
        <taxon>Poales</taxon>
        <taxon>Poaceae</taxon>
        <taxon>PACMAD clade</taxon>
        <taxon>Panicoideae</taxon>
        <taxon>Panicodae</taxon>
        <taxon>Paniceae</taxon>
        <taxon>Anthephorinae</taxon>
        <taxon>Digitaria</taxon>
    </lineage>
</organism>
<evidence type="ECO:0000259" key="4">
    <source>
        <dbReference type="SMART" id="SM00505"/>
    </source>
</evidence>
<evidence type="ECO:0000313" key="5">
    <source>
        <dbReference type="EMBL" id="KAF8739500.1"/>
    </source>
</evidence>
<keyword evidence="6" id="KW-1185">Reference proteome</keyword>
<dbReference type="PANTHER" id="PTHR33147:SF8">
    <property type="entry name" value="DEFENSIN-LIKE PROTEIN CAL1"/>
    <property type="match status" value="1"/>
</dbReference>
<dbReference type="Pfam" id="PF00304">
    <property type="entry name" value="Gamma-thionin"/>
    <property type="match status" value="1"/>
</dbReference>
<dbReference type="InterPro" id="IPR003614">
    <property type="entry name" value="Knottins"/>
</dbReference>
<gene>
    <name evidence="5" type="ORF">HU200_013839</name>
</gene>
<dbReference type="EMBL" id="JACEFO010001335">
    <property type="protein sequence ID" value="KAF8739500.1"/>
    <property type="molecule type" value="Genomic_DNA"/>
</dbReference>
<reference evidence="5" key="1">
    <citation type="submission" date="2020-07" db="EMBL/GenBank/DDBJ databases">
        <title>Genome sequence and genetic diversity analysis of an under-domesticated orphan crop, white fonio (Digitaria exilis).</title>
        <authorList>
            <person name="Bennetzen J.L."/>
            <person name="Chen S."/>
            <person name="Ma X."/>
            <person name="Wang X."/>
            <person name="Yssel A.E.J."/>
            <person name="Chaluvadi S.R."/>
            <person name="Johnson M."/>
            <person name="Gangashetty P."/>
            <person name="Hamidou F."/>
            <person name="Sanogo M.D."/>
            <person name="Zwaenepoel A."/>
            <person name="Wallace J."/>
            <person name="Van De Peer Y."/>
            <person name="Van Deynze A."/>
        </authorList>
    </citation>
    <scope>NUCLEOTIDE SEQUENCE</scope>
    <source>
        <tissue evidence="5">Leaves</tissue>
    </source>
</reference>
<dbReference type="OrthoDB" id="1480833at2759"/>
<dbReference type="PANTHER" id="PTHR33147">
    <property type="entry name" value="DEFENSIN-LIKE PROTEIN 1"/>
    <property type="match status" value="1"/>
</dbReference>
<dbReference type="InterPro" id="IPR036574">
    <property type="entry name" value="Scorpion_toxin-like_sf"/>
</dbReference>
<dbReference type="Proteomes" id="UP000636709">
    <property type="component" value="Unassembled WGS sequence"/>
</dbReference>
<keyword evidence="2" id="KW-1015">Disulfide bond</keyword>
<feature type="domain" description="Knottins-like" evidence="4">
    <location>
        <begin position="28"/>
        <end position="75"/>
    </location>
</feature>
<keyword evidence="1 3" id="KW-0732">Signal</keyword>
<evidence type="ECO:0000256" key="3">
    <source>
        <dbReference type="SAM" id="SignalP"/>
    </source>
</evidence>
<comment type="caution">
    <text evidence="5">The sequence shown here is derived from an EMBL/GenBank/DDBJ whole genome shotgun (WGS) entry which is preliminary data.</text>
</comment>
<dbReference type="PROSITE" id="PS00940">
    <property type="entry name" value="GAMMA_THIONIN"/>
    <property type="match status" value="1"/>
</dbReference>
<evidence type="ECO:0000256" key="2">
    <source>
        <dbReference type="ARBA" id="ARBA00023157"/>
    </source>
</evidence>